<evidence type="ECO:0000313" key="1">
    <source>
        <dbReference type="EMBL" id="GIY22386.1"/>
    </source>
</evidence>
<sequence>MIPSMIHEYHSPMISSIVIVHGSGITLRTMNTIPGTMIPMLGVWGYVLFQHLFESGWYRVALRLSVVSSRINIQTVKKISYKTSKFIIGSIVVLQEDLFAEPAAAELAAGRIQR</sequence>
<organism evidence="1 2">
    <name type="scientific">Caerostris darwini</name>
    <dbReference type="NCBI Taxonomy" id="1538125"/>
    <lineage>
        <taxon>Eukaryota</taxon>
        <taxon>Metazoa</taxon>
        <taxon>Ecdysozoa</taxon>
        <taxon>Arthropoda</taxon>
        <taxon>Chelicerata</taxon>
        <taxon>Arachnida</taxon>
        <taxon>Araneae</taxon>
        <taxon>Araneomorphae</taxon>
        <taxon>Entelegynae</taxon>
        <taxon>Araneoidea</taxon>
        <taxon>Araneidae</taxon>
        <taxon>Caerostris</taxon>
    </lineage>
</organism>
<dbReference type="EMBL" id="BPLQ01006434">
    <property type="protein sequence ID" value="GIY22386.1"/>
    <property type="molecule type" value="Genomic_DNA"/>
</dbReference>
<accession>A0AAV4RNM0</accession>
<name>A0AAV4RNM0_9ARAC</name>
<keyword evidence="2" id="KW-1185">Reference proteome</keyword>
<gene>
    <name evidence="1" type="ORF">CDAR_8021</name>
</gene>
<protein>
    <submittedName>
        <fullName evidence="1">Uncharacterized protein</fullName>
    </submittedName>
</protein>
<comment type="caution">
    <text evidence="1">The sequence shown here is derived from an EMBL/GenBank/DDBJ whole genome shotgun (WGS) entry which is preliminary data.</text>
</comment>
<dbReference type="AlphaFoldDB" id="A0AAV4RNM0"/>
<reference evidence="1 2" key="1">
    <citation type="submission" date="2021-06" db="EMBL/GenBank/DDBJ databases">
        <title>Caerostris darwini draft genome.</title>
        <authorList>
            <person name="Kono N."/>
            <person name="Arakawa K."/>
        </authorList>
    </citation>
    <scope>NUCLEOTIDE SEQUENCE [LARGE SCALE GENOMIC DNA]</scope>
</reference>
<evidence type="ECO:0000313" key="2">
    <source>
        <dbReference type="Proteomes" id="UP001054837"/>
    </source>
</evidence>
<proteinExistence type="predicted"/>
<dbReference type="Proteomes" id="UP001054837">
    <property type="component" value="Unassembled WGS sequence"/>
</dbReference>